<feature type="domain" description="DUF4340" evidence="2">
    <location>
        <begin position="77"/>
        <end position="209"/>
    </location>
</feature>
<keyword evidence="4" id="KW-1185">Reference proteome</keyword>
<dbReference type="AlphaFoldDB" id="A0A8J8SI33"/>
<proteinExistence type="predicted"/>
<dbReference type="Pfam" id="PF14238">
    <property type="entry name" value="DUF4340"/>
    <property type="match status" value="1"/>
</dbReference>
<organism evidence="3 4">
    <name type="scientific">Vallitalea pronyensis</name>
    <dbReference type="NCBI Taxonomy" id="1348613"/>
    <lineage>
        <taxon>Bacteria</taxon>
        <taxon>Bacillati</taxon>
        <taxon>Bacillota</taxon>
        <taxon>Clostridia</taxon>
        <taxon>Lachnospirales</taxon>
        <taxon>Vallitaleaceae</taxon>
        <taxon>Vallitalea</taxon>
    </lineage>
</organism>
<evidence type="ECO:0000256" key="1">
    <source>
        <dbReference type="SAM" id="Phobius"/>
    </source>
</evidence>
<keyword evidence="1" id="KW-0812">Transmembrane</keyword>
<name>A0A8J8SI33_9FIRM</name>
<gene>
    <name evidence="3" type="ORF">HZI73_17855</name>
</gene>
<dbReference type="RefSeq" id="WP_212694734.1">
    <property type="nucleotide sequence ID" value="NZ_CP058649.1"/>
</dbReference>
<dbReference type="Proteomes" id="UP000683246">
    <property type="component" value="Chromosome"/>
</dbReference>
<protein>
    <submittedName>
        <fullName evidence="3">DUF4340 domain-containing protein</fullName>
    </submittedName>
</protein>
<evidence type="ECO:0000259" key="2">
    <source>
        <dbReference type="Pfam" id="PF14238"/>
    </source>
</evidence>
<dbReference type="EMBL" id="CP058649">
    <property type="protein sequence ID" value="QUI24042.1"/>
    <property type="molecule type" value="Genomic_DNA"/>
</dbReference>
<sequence length="463" mass="53701">MKEVKGLIGLGIVTVVLLSGYLLYGVMSRENEETKFTHSIEAIQHAESVHDFSIDTINTVILQHGHEALHMKKEERWKVQGIHPDKINNRVLQQLLDGMIGLRAEKQIDTYDNLEDYGFSNPPITIHFSLENDIQQTTYVGQLTMDGRHYYVKQASEKSIFLVAAPSIDELFALKSKVMLSNIPHMDANNITSIKIEKNHGHPIHIQMNPVIDEDKASFGIGVFSIIDYYEQPRDVDFDAFDRLRDKVMDINKCEYYSHGEDNDMNDRLSEPPLTLTIRVEHGEEDIVLYISKNENTGLTYIKRKGYPDIYGLNTFDMAYFLGLTHYDLMNKYLKIVYIDQVNHICIKTPDKTYGFDIDTTNNQYRLEQAGKRNVIVEEKTFKNLYQQLIGITVDAEISDEETIDAKEVFSIEYDMFDGESIRLGFEAYDDLYYRYREGHIQLICSTKQFEKILWTMENMLKD</sequence>
<evidence type="ECO:0000313" key="4">
    <source>
        <dbReference type="Proteomes" id="UP000683246"/>
    </source>
</evidence>
<accession>A0A8J8SI33</accession>
<dbReference type="InterPro" id="IPR025641">
    <property type="entry name" value="DUF4340"/>
</dbReference>
<feature type="transmembrane region" description="Helical" evidence="1">
    <location>
        <begin position="7"/>
        <end position="27"/>
    </location>
</feature>
<reference evidence="3" key="1">
    <citation type="submission" date="2020-07" db="EMBL/GenBank/DDBJ databases">
        <title>Vallitalea pronyensis genome.</title>
        <authorList>
            <person name="Postec A."/>
        </authorList>
    </citation>
    <scope>NUCLEOTIDE SEQUENCE</scope>
    <source>
        <strain evidence="3">FatNI3</strain>
    </source>
</reference>
<keyword evidence="1" id="KW-1133">Transmembrane helix</keyword>
<dbReference type="KEGG" id="vpy:HZI73_17855"/>
<evidence type="ECO:0000313" key="3">
    <source>
        <dbReference type="EMBL" id="QUI24042.1"/>
    </source>
</evidence>
<keyword evidence="1" id="KW-0472">Membrane</keyword>